<dbReference type="PANTHER" id="PTHR42774:SF3">
    <property type="entry name" value="KETOHEXOKINASE"/>
    <property type="match status" value="1"/>
</dbReference>
<accession>A0A1Y1QVD0</accession>
<evidence type="ECO:0000313" key="5">
    <source>
        <dbReference type="Proteomes" id="UP000192491"/>
    </source>
</evidence>
<dbReference type="AlphaFoldDB" id="A0A1Y1QVD0"/>
<dbReference type="EMBL" id="MTEJ01000031">
    <property type="protein sequence ID" value="OQX14337.1"/>
    <property type="molecule type" value="Genomic_DNA"/>
</dbReference>
<keyword evidence="1" id="KW-0808">Transferase</keyword>
<dbReference type="PANTHER" id="PTHR42774">
    <property type="entry name" value="PHOSPHOTRANSFERASE SYSTEM TRANSPORT PROTEIN"/>
    <property type="match status" value="1"/>
</dbReference>
<evidence type="ECO:0000256" key="2">
    <source>
        <dbReference type="ARBA" id="ARBA00022777"/>
    </source>
</evidence>
<dbReference type="SUPFAM" id="SSF53613">
    <property type="entry name" value="Ribokinase-like"/>
    <property type="match status" value="1"/>
</dbReference>
<evidence type="ECO:0000259" key="3">
    <source>
        <dbReference type="Pfam" id="PF00294"/>
    </source>
</evidence>
<dbReference type="GO" id="GO:0016301">
    <property type="term" value="F:kinase activity"/>
    <property type="evidence" value="ECO:0007669"/>
    <property type="project" value="UniProtKB-KW"/>
</dbReference>
<comment type="caution">
    <text evidence="4">The sequence shown here is derived from an EMBL/GenBank/DDBJ whole genome shotgun (WGS) entry which is preliminary data.</text>
</comment>
<dbReference type="Gene3D" id="3.40.1190.20">
    <property type="match status" value="1"/>
</dbReference>
<name>A0A1Y1QVD0_9GAMM</name>
<dbReference type="InterPro" id="IPR002173">
    <property type="entry name" value="Carboh/pur_kinase_PfkB_CS"/>
</dbReference>
<dbReference type="Proteomes" id="UP000192491">
    <property type="component" value="Unassembled WGS sequence"/>
</dbReference>
<protein>
    <submittedName>
        <fullName evidence="4">Carbohydrate kinase</fullName>
    </submittedName>
</protein>
<dbReference type="Pfam" id="PF00294">
    <property type="entry name" value="PfkB"/>
    <property type="match status" value="1"/>
</dbReference>
<gene>
    <name evidence="4" type="ORF">BWK73_09830</name>
</gene>
<dbReference type="PROSITE" id="PS00584">
    <property type="entry name" value="PFKB_KINASES_2"/>
    <property type="match status" value="1"/>
</dbReference>
<evidence type="ECO:0000313" key="4">
    <source>
        <dbReference type="EMBL" id="OQX14337.1"/>
    </source>
</evidence>
<feature type="domain" description="Carbohydrate kinase PfkB" evidence="3">
    <location>
        <begin position="4"/>
        <end position="284"/>
    </location>
</feature>
<sequence length="288" mass="31636">MSFILITGNATLDIVNCVAHYPHEDEELRALEQWSDLGGNAATMARVLAAHRHRCDWVGVVANDSDGDKILATLKAHQVGVEHADCQVGVSPVSYITVNQQNGSRTIVHYRDLPELAAEAFMEIEVERYDWLHFEGRNVAALGEMLQFARERVVDQPLSLEIEKVRDGLEELIPLVDVVLFSRAYAQAQGFNDAVSFLQNRQATHGALWMTCTWGEQGAWAIDHDGAIFHEPALVTPVVMDTVGAGDVFNAGLVHALATGQPLEQALQYAVQLAGRKVQQQGFQSVGL</sequence>
<reference evidence="4 5" key="1">
    <citation type="submission" date="2017-01" db="EMBL/GenBank/DDBJ databases">
        <title>Novel large sulfur bacteria in the metagenomes of groundwater-fed chemosynthetic microbial mats in the Lake Huron basin.</title>
        <authorList>
            <person name="Sharrar A.M."/>
            <person name="Flood B.E."/>
            <person name="Bailey J.V."/>
            <person name="Jones D.S."/>
            <person name="Biddanda B."/>
            <person name="Ruberg S.A."/>
            <person name="Marcus D.N."/>
            <person name="Dick G.J."/>
        </authorList>
    </citation>
    <scope>NUCLEOTIDE SEQUENCE [LARGE SCALE GENOMIC DNA]</scope>
    <source>
        <strain evidence="4">A8</strain>
    </source>
</reference>
<keyword evidence="2 4" id="KW-0418">Kinase</keyword>
<organism evidence="4 5">
    <name type="scientific">Thiothrix lacustris</name>
    <dbReference type="NCBI Taxonomy" id="525917"/>
    <lineage>
        <taxon>Bacteria</taxon>
        <taxon>Pseudomonadati</taxon>
        <taxon>Pseudomonadota</taxon>
        <taxon>Gammaproteobacteria</taxon>
        <taxon>Thiotrichales</taxon>
        <taxon>Thiotrichaceae</taxon>
        <taxon>Thiothrix</taxon>
    </lineage>
</organism>
<dbReference type="InterPro" id="IPR029056">
    <property type="entry name" value="Ribokinase-like"/>
</dbReference>
<evidence type="ECO:0000256" key="1">
    <source>
        <dbReference type="ARBA" id="ARBA00022679"/>
    </source>
</evidence>
<proteinExistence type="predicted"/>
<dbReference type="InterPro" id="IPR052562">
    <property type="entry name" value="Ketohexokinase-related"/>
</dbReference>
<dbReference type="InterPro" id="IPR011611">
    <property type="entry name" value="PfkB_dom"/>
</dbReference>